<dbReference type="Proteomes" id="UP001497516">
    <property type="component" value="Chromosome 8"/>
</dbReference>
<protein>
    <submittedName>
        <fullName evidence="1">Uncharacterized protein</fullName>
    </submittedName>
</protein>
<dbReference type="EMBL" id="OZ034821">
    <property type="protein sequence ID" value="CAL1407797.1"/>
    <property type="molecule type" value="Genomic_DNA"/>
</dbReference>
<proteinExistence type="predicted"/>
<reference evidence="1 2" key="1">
    <citation type="submission" date="2024-04" db="EMBL/GenBank/DDBJ databases">
        <authorList>
            <person name="Fracassetti M."/>
        </authorList>
    </citation>
    <scope>NUCLEOTIDE SEQUENCE [LARGE SCALE GENOMIC DNA]</scope>
</reference>
<organism evidence="1 2">
    <name type="scientific">Linum trigynum</name>
    <dbReference type="NCBI Taxonomy" id="586398"/>
    <lineage>
        <taxon>Eukaryota</taxon>
        <taxon>Viridiplantae</taxon>
        <taxon>Streptophyta</taxon>
        <taxon>Embryophyta</taxon>
        <taxon>Tracheophyta</taxon>
        <taxon>Spermatophyta</taxon>
        <taxon>Magnoliopsida</taxon>
        <taxon>eudicotyledons</taxon>
        <taxon>Gunneridae</taxon>
        <taxon>Pentapetalae</taxon>
        <taxon>rosids</taxon>
        <taxon>fabids</taxon>
        <taxon>Malpighiales</taxon>
        <taxon>Linaceae</taxon>
        <taxon>Linum</taxon>
    </lineage>
</organism>
<sequence length="67" mass="7651">MKKNKKTRDHSRKGSPTKMTLIRTLQCWSPMKEKKAKPRARLASLTLQEISAWTNENGKIAPSLSLE</sequence>
<evidence type="ECO:0000313" key="2">
    <source>
        <dbReference type="Proteomes" id="UP001497516"/>
    </source>
</evidence>
<accession>A0AAV2GC80</accession>
<keyword evidence="2" id="KW-1185">Reference proteome</keyword>
<name>A0AAV2GC80_9ROSI</name>
<evidence type="ECO:0000313" key="1">
    <source>
        <dbReference type="EMBL" id="CAL1407797.1"/>
    </source>
</evidence>
<gene>
    <name evidence="1" type="ORF">LTRI10_LOCUS47443</name>
</gene>
<dbReference type="AlphaFoldDB" id="A0AAV2GC80"/>